<protein>
    <submittedName>
        <fullName evidence="10">P2Y purinoceptor 2</fullName>
    </submittedName>
</protein>
<keyword evidence="11" id="KW-1185">Reference proteome</keyword>
<proteinExistence type="predicted"/>
<feature type="transmembrane region" description="Helical" evidence="8">
    <location>
        <begin position="206"/>
        <end position="228"/>
    </location>
</feature>
<dbReference type="AlphaFoldDB" id="A0AAD8B6E0"/>
<reference evidence="10" key="1">
    <citation type="journal article" date="2023" name="PLoS Negl. Trop. Dis.">
        <title>A genome sequence for Biomphalaria pfeifferi, the major vector snail for the human-infecting parasite Schistosoma mansoni.</title>
        <authorList>
            <person name="Bu L."/>
            <person name="Lu L."/>
            <person name="Laidemitt M.R."/>
            <person name="Zhang S.M."/>
            <person name="Mutuku M."/>
            <person name="Mkoji G."/>
            <person name="Steinauer M."/>
            <person name="Loker E.S."/>
        </authorList>
    </citation>
    <scope>NUCLEOTIDE SEQUENCE</scope>
    <source>
        <strain evidence="10">KasaAsao</strain>
    </source>
</reference>
<reference evidence="10" key="2">
    <citation type="submission" date="2023-04" db="EMBL/GenBank/DDBJ databases">
        <authorList>
            <person name="Bu L."/>
            <person name="Lu L."/>
            <person name="Laidemitt M.R."/>
            <person name="Zhang S.M."/>
            <person name="Mutuku M."/>
            <person name="Mkoji G."/>
            <person name="Steinauer M."/>
            <person name="Loker E.S."/>
        </authorList>
    </citation>
    <scope>NUCLEOTIDE SEQUENCE</scope>
    <source>
        <strain evidence="10">KasaAsao</strain>
        <tissue evidence="10">Whole Snail</tissue>
    </source>
</reference>
<evidence type="ECO:0000313" key="10">
    <source>
        <dbReference type="EMBL" id="KAK0048883.1"/>
    </source>
</evidence>
<evidence type="ECO:0000256" key="1">
    <source>
        <dbReference type="ARBA" id="ARBA00004141"/>
    </source>
</evidence>
<feature type="transmembrane region" description="Helical" evidence="8">
    <location>
        <begin position="263"/>
        <end position="284"/>
    </location>
</feature>
<organism evidence="10 11">
    <name type="scientific">Biomphalaria pfeifferi</name>
    <name type="common">Bloodfluke planorb</name>
    <name type="synonym">Freshwater snail</name>
    <dbReference type="NCBI Taxonomy" id="112525"/>
    <lineage>
        <taxon>Eukaryota</taxon>
        <taxon>Metazoa</taxon>
        <taxon>Spiralia</taxon>
        <taxon>Lophotrochozoa</taxon>
        <taxon>Mollusca</taxon>
        <taxon>Gastropoda</taxon>
        <taxon>Heterobranchia</taxon>
        <taxon>Euthyneura</taxon>
        <taxon>Panpulmonata</taxon>
        <taxon>Hygrophila</taxon>
        <taxon>Lymnaeoidea</taxon>
        <taxon>Planorbidae</taxon>
        <taxon>Biomphalaria</taxon>
    </lineage>
</organism>
<comment type="subcellular location">
    <subcellularLocation>
        <location evidence="1">Membrane</location>
        <topology evidence="1">Multi-pass membrane protein</topology>
    </subcellularLocation>
</comment>
<dbReference type="Gene3D" id="1.20.1070.10">
    <property type="entry name" value="Rhodopsin 7-helix transmembrane proteins"/>
    <property type="match status" value="1"/>
</dbReference>
<keyword evidence="2 8" id="KW-0812">Transmembrane</keyword>
<feature type="transmembrane region" description="Helical" evidence="8">
    <location>
        <begin position="112"/>
        <end position="133"/>
    </location>
</feature>
<evidence type="ECO:0000256" key="4">
    <source>
        <dbReference type="ARBA" id="ARBA00023040"/>
    </source>
</evidence>
<name>A0AAD8B6E0_BIOPF</name>
<keyword evidence="5 8" id="KW-0472">Membrane</keyword>
<dbReference type="EMBL" id="JASAOG010000132">
    <property type="protein sequence ID" value="KAK0048883.1"/>
    <property type="molecule type" value="Genomic_DNA"/>
</dbReference>
<dbReference type="Proteomes" id="UP001233172">
    <property type="component" value="Unassembled WGS sequence"/>
</dbReference>
<feature type="transmembrane region" description="Helical" evidence="8">
    <location>
        <begin position="31"/>
        <end position="57"/>
    </location>
</feature>
<accession>A0AAD8B6E0</accession>
<dbReference type="PANTHER" id="PTHR24243">
    <property type="entry name" value="G-PROTEIN COUPLED RECEPTOR"/>
    <property type="match status" value="1"/>
</dbReference>
<keyword evidence="6" id="KW-0675">Receptor</keyword>
<evidence type="ECO:0000256" key="8">
    <source>
        <dbReference type="SAM" id="Phobius"/>
    </source>
</evidence>
<evidence type="ECO:0000256" key="2">
    <source>
        <dbReference type="ARBA" id="ARBA00022692"/>
    </source>
</evidence>
<dbReference type="GO" id="GO:0004930">
    <property type="term" value="F:G protein-coupled receptor activity"/>
    <property type="evidence" value="ECO:0007669"/>
    <property type="project" value="UniProtKB-KW"/>
</dbReference>
<feature type="transmembrane region" description="Helical" evidence="8">
    <location>
        <begin position="69"/>
        <end position="92"/>
    </location>
</feature>
<dbReference type="PROSITE" id="PS50262">
    <property type="entry name" value="G_PROTEIN_RECEP_F1_2"/>
    <property type="match status" value="1"/>
</dbReference>
<keyword evidence="7" id="KW-0807">Transducer</keyword>
<evidence type="ECO:0000256" key="3">
    <source>
        <dbReference type="ARBA" id="ARBA00022989"/>
    </source>
</evidence>
<evidence type="ECO:0000256" key="7">
    <source>
        <dbReference type="ARBA" id="ARBA00023224"/>
    </source>
</evidence>
<feature type="transmembrane region" description="Helical" evidence="8">
    <location>
        <begin position="304"/>
        <end position="326"/>
    </location>
</feature>
<dbReference type="InterPro" id="IPR017452">
    <property type="entry name" value="GPCR_Rhodpsn_7TM"/>
</dbReference>
<evidence type="ECO:0000313" key="11">
    <source>
        <dbReference type="Proteomes" id="UP001233172"/>
    </source>
</evidence>
<sequence>MQDLRVFNFSLTPRIDGDRFVSDEVTFYLTFWVFMVTINAMAAWSTLSNVLNIIVFVKQGLKERVNFNLFCLSCSDLMEAATIAAMSVGFVGDVELLFGLMDGTYYLLYISWYRALFVDISSALTVFITIERCRCVVRPLTFNTCFIARRGKGIVFVILVFVLVNYLPLLTTFEFIPSESQYSPNLTIIIVTYSELNLAVARYNDLVFGIALAALCQFIIFVCALLMFRGLQKTSKVRSTNVLKSNDVHSQAKGAMTNKERRVVKMILVLAGLYTTSCLPQMAYCWARVIIPDFADGKIGNLQVVLALFIYLPAIWYGALSIFLYYNFSSSYRLTFQEIFQICIG</sequence>
<dbReference type="SUPFAM" id="SSF81321">
    <property type="entry name" value="Family A G protein-coupled receptor-like"/>
    <property type="match status" value="1"/>
</dbReference>
<dbReference type="PANTHER" id="PTHR24243:SF208">
    <property type="entry name" value="PYROKININ-1 RECEPTOR"/>
    <property type="match status" value="1"/>
</dbReference>
<gene>
    <name evidence="10" type="ORF">Bpfe_021649</name>
</gene>
<keyword evidence="3 8" id="KW-1133">Transmembrane helix</keyword>
<feature type="transmembrane region" description="Helical" evidence="8">
    <location>
        <begin position="154"/>
        <end position="176"/>
    </location>
</feature>
<feature type="domain" description="G-protein coupled receptors family 1 profile" evidence="9">
    <location>
        <begin position="48"/>
        <end position="325"/>
    </location>
</feature>
<evidence type="ECO:0000256" key="5">
    <source>
        <dbReference type="ARBA" id="ARBA00023136"/>
    </source>
</evidence>
<dbReference type="GO" id="GO:0016020">
    <property type="term" value="C:membrane"/>
    <property type="evidence" value="ECO:0007669"/>
    <property type="project" value="UniProtKB-SubCell"/>
</dbReference>
<comment type="caution">
    <text evidence="10">The sequence shown here is derived from an EMBL/GenBank/DDBJ whole genome shotgun (WGS) entry which is preliminary data.</text>
</comment>
<evidence type="ECO:0000259" key="9">
    <source>
        <dbReference type="PROSITE" id="PS50262"/>
    </source>
</evidence>
<keyword evidence="4" id="KW-0297">G-protein coupled receptor</keyword>
<evidence type="ECO:0000256" key="6">
    <source>
        <dbReference type="ARBA" id="ARBA00023170"/>
    </source>
</evidence>